<dbReference type="Gene3D" id="2.40.30.170">
    <property type="match status" value="1"/>
</dbReference>
<keyword evidence="1" id="KW-0175">Coiled coil</keyword>
<dbReference type="InterPro" id="IPR011053">
    <property type="entry name" value="Single_hybrid_motif"/>
</dbReference>
<protein>
    <submittedName>
        <fullName evidence="3">HlyD family secretion protein</fullName>
    </submittedName>
</protein>
<name>A0A4P8YJ52_9ENTR</name>
<evidence type="ECO:0000313" key="4">
    <source>
        <dbReference type="Proteomes" id="UP000302163"/>
    </source>
</evidence>
<feature type="coiled-coil region" evidence="1">
    <location>
        <begin position="122"/>
        <end position="167"/>
    </location>
</feature>
<dbReference type="PANTHER" id="PTHR30386:SF28">
    <property type="entry name" value="EXPORTED PROTEIN"/>
    <property type="match status" value="1"/>
</dbReference>
<proteinExistence type="predicted"/>
<gene>
    <name evidence="3" type="ORF">FEM41_01420</name>
</gene>
<dbReference type="EMBL" id="CP040428">
    <property type="protein sequence ID" value="QCT18392.1"/>
    <property type="molecule type" value="Genomic_DNA"/>
</dbReference>
<dbReference type="PANTHER" id="PTHR30386">
    <property type="entry name" value="MEMBRANE FUSION SUBUNIT OF EMRAB-TOLC MULTIDRUG EFFLUX PUMP"/>
    <property type="match status" value="1"/>
</dbReference>
<reference evidence="3 4" key="1">
    <citation type="submission" date="2019-05" db="EMBL/GenBank/DDBJ databases">
        <title>Complete genome sequence of Izhakiella calystegiae KSNA2, an endophyte isolated from beach morning glory (Calystegia soldanella).</title>
        <authorList>
            <person name="Jiang L."/>
            <person name="Jeong J.C."/>
            <person name="Kim C.Y."/>
            <person name="Kim D.H."/>
            <person name="Kim S.W."/>
            <person name="Lee j."/>
        </authorList>
    </citation>
    <scope>NUCLEOTIDE SEQUENCE [LARGE SCALE GENOMIC DNA]</scope>
    <source>
        <strain evidence="3 4">KSNA2</strain>
    </source>
</reference>
<dbReference type="InterPro" id="IPR050739">
    <property type="entry name" value="MFP"/>
</dbReference>
<feature type="transmembrane region" description="Helical" evidence="2">
    <location>
        <begin position="37"/>
        <end position="57"/>
    </location>
</feature>
<keyword evidence="2" id="KW-0472">Membrane</keyword>
<sequence>MYEDDMSNPGIFRLQVINRQKAEWRGRALLTNGLPPWLIALLSILFMALLLYFLFFFDYTRRIEVSGEVITFPHAINIYSPQQGYISKVFVKQGDSVKSGDPIYSINVSRQTTSGNVSEETLTVLKKQIANIDQIIEKLNSNKKETLSNLQEQLTNYQQNHDKTTRLITSVKDGVAKMREGMTSYEGYRKRGLITTDQLNNQRFMFYQQQSNLQSLNSQAIQETLQISQLRSQILTRAAEFDNNITQNIYQRNELQRKLIESDAGATIIIFSQGAGRVESLSVTPGQMVNSGSSLAQIQPQEKTHYYMVLWIPDSSLPYVKIKDTVNIRYSAFPSEKFGQFPGVIKSIAYIPASREEMTGYGSAPKESAGSASNYYKVLVDLKDTDISDKGQKMHLSGGLQAKTIVFLDTRKLYQWMFMPFYEVKHSVTGRVANE</sequence>
<accession>A0A4P8YJ52</accession>
<dbReference type="AlphaFoldDB" id="A0A4P8YJ52"/>
<evidence type="ECO:0000256" key="2">
    <source>
        <dbReference type="SAM" id="Phobius"/>
    </source>
</evidence>
<dbReference type="Gene3D" id="2.40.50.100">
    <property type="match status" value="1"/>
</dbReference>
<keyword evidence="4" id="KW-1185">Reference proteome</keyword>
<dbReference type="KEGG" id="izh:FEM41_01420"/>
<dbReference type="Proteomes" id="UP000302163">
    <property type="component" value="Chromosome"/>
</dbReference>
<keyword evidence="2" id="KW-1133">Transmembrane helix</keyword>
<evidence type="ECO:0000256" key="1">
    <source>
        <dbReference type="SAM" id="Coils"/>
    </source>
</evidence>
<dbReference type="PRINTS" id="PR01490">
    <property type="entry name" value="RTXTOXIND"/>
</dbReference>
<dbReference type="SUPFAM" id="SSF51230">
    <property type="entry name" value="Single hybrid motif"/>
    <property type="match status" value="1"/>
</dbReference>
<dbReference type="OrthoDB" id="9775513at2"/>
<evidence type="ECO:0000313" key="3">
    <source>
        <dbReference type="EMBL" id="QCT18392.1"/>
    </source>
</evidence>
<organism evidence="3 4">
    <name type="scientific">Jejubacter calystegiae</name>
    <dbReference type="NCBI Taxonomy" id="2579935"/>
    <lineage>
        <taxon>Bacteria</taxon>
        <taxon>Pseudomonadati</taxon>
        <taxon>Pseudomonadota</taxon>
        <taxon>Gammaproteobacteria</taxon>
        <taxon>Enterobacterales</taxon>
        <taxon>Enterobacteriaceae</taxon>
        <taxon>Jejubacter</taxon>
    </lineage>
</organism>
<keyword evidence="2" id="KW-0812">Transmembrane</keyword>